<evidence type="ECO:0000313" key="4">
    <source>
        <dbReference type="Proteomes" id="UP001168877"/>
    </source>
</evidence>
<proteinExistence type="predicted"/>
<feature type="region of interest" description="Disordered" evidence="1">
    <location>
        <begin position="1"/>
        <end position="41"/>
    </location>
</feature>
<feature type="compositionally biased region" description="Basic residues" evidence="1">
    <location>
        <begin position="1"/>
        <end position="13"/>
    </location>
</feature>
<comment type="caution">
    <text evidence="3">The sequence shown here is derived from an EMBL/GenBank/DDBJ whole genome shotgun (WGS) entry which is preliminary data.</text>
</comment>
<reference evidence="3" key="2">
    <citation type="submission" date="2023-06" db="EMBL/GenBank/DDBJ databases">
        <authorList>
            <person name="Swenson N.G."/>
            <person name="Wegrzyn J.L."/>
            <person name="Mcevoy S.L."/>
        </authorList>
    </citation>
    <scope>NUCLEOTIDE SEQUENCE</scope>
    <source>
        <strain evidence="3">NS2018</strain>
        <tissue evidence="3">Leaf</tissue>
    </source>
</reference>
<feature type="transmembrane region" description="Helical" evidence="2">
    <location>
        <begin position="51"/>
        <end position="74"/>
    </location>
</feature>
<name>A0AA39VEK6_ACESA</name>
<keyword evidence="4" id="KW-1185">Reference proteome</keyword>
<reference evidence="3" key="1">
    <citation type="journal article" date="2022" name="Plant J.">
        <title>Strategies of tolerance reflected in two North American maple genomes.</title>
        <authorList>
            <person name="McEvoy S.L."/>
            <person name="Sezen U.U."/>
            <person name="Trouern-Trend A."/>
            <person name="McMahon S.M."/>
            <person name="Schaberg P.G."/>
            <person name="Yang J."/>
            <person name="Wegrzyn J.L."/>
            <person name="Swenson N.G."/>
        </authorList>
    </citation>
    <scope>NUCLEOTIDE SEQUENCE</scope>
    <source>
        <strain evidence="3">NS2018</strain>
    </source>
</reference>
<evidence type="ECO:0000256" key="1">
    <source>
        <dbReference type="SAM" id="MobiDB-lite"/>
    </source>
</evidence>
<accession>A0AA39VEK6</accession>
<evidence type="ECO:0000256" key="2">
    <source>
        <dbReference type="SAM" id="Phobius"/>
    </source>
</evidence>
<organism evidence="3 4">
    <name type="scientific">Acer saccharum</name>
    <name type="common">Sugar maple</name>
    <dbReference type="NCBI Taxonomy" id="4024"/>
    <lineage>
        <taxon>Eukaryota</taxon>
        <taxon>Viridiplantae</taxon>
        <taxon>Streptophyta</taxon>
        <taxon>Embryophyta</taxon>
        <taxon>Tracheophyta</taxon>
        <taxon>Spermatophyta</taxon>
        <taxon>Magnoliopsida</taxon>
        <taxon>eudicotyledons</taxon>
        <taxon>Gunneridae</taxon>
        <taxon>Pentapetalae</taxon>
        <taxon>rosids</taxon>
        <taxon>malvids</taxon>
        <taxon>Sapindales</taxon>
        <taxon>Sapindaceae</taxon>
        <taxon>Hippocastanoideae</taxon>
        <taxon>Acereae</taxon>
        <taxon>Acer</taxon>
    </lineage>
</organism>
<dbReference type="EMBL" id="JAUESC010000386">
    <property type="protein sequence ID" value="KAK0576837.1"/>
    <property type="molecule type" value="Genomic_DNA"/>
</dbReference>
<keyword evidence="2" id="KW-0472">Membrane</keyword>
<evidence type="ECO:0000313" key="3">
    <source>
        <dbReference type="EMBL" id="KAK0576837.1"/>
    </source>
</evidence>
<protein>
    <submittedName>
        <fullName evidence="3">Uncharacterized protein</fullName>
    </submittedName>
</protein>
<gene>
    <name evidence="3" type="ORF">LWI29_024083</name>
</gene>
<sequence length="86" mass="10134">MSKFLHNFKKKQKVQPSKECGLVRPRKDGQQDIDQTKPKLKPKPELKLSSVFFAVFWFLSWFRVVTTVAIRLWIKKQHAVVAESFC</sequence>
<feature type="compositionally biased region" description="Basic and acidic residues" evidence="1">
    <location>
        <begin position="25"/>
        <end position="41"/>
    </location>
</feature>
<dbReference type="Proteomes" id="UP001168877">
    <property type="component" value="Unassembled WGS sequence"/>
</dbReference>
<keyword evidence="2" id="KW-0812">Transmembrane</keyword>
<dbReference type="AlphaFoldDB" id="A0AA39VEK6"/>
<keyword evidence="2" id="KW-1133">Transmembrane helix</keyword>